<proteinExistence type="predicted"/>
<feature type="compositionally biased region" description="Basic and acidic residues" evidence="1">
    <location>
        <begin position="1"/>
        <end position="14"/>
    </location>
</feature>
<dbReference type="AlphaFoldDB" id="A0A9D3Z8M7"/>
<reference evidence="2" key="1">
    <citation type="journal article" date="2019" name="bioRxiv">
        <title>The Genome of the Zebra Mussel, Dreissena polymorpha: A Resource for Invasive Species Research.</title>
        <authorList>
            <person name="McCartney M.A."/>
            <person name="Auch B."/>
            <person name="Kono T."/>
            <person name="Mallez S."/>
            <person name="Zhang Y."/>
            <person name="Obille A."/>
            <person name="Becker A."/>
            <person name="Abrahante J.E."/>
            <person name="Garbe J."/>
            <person name="Badalamenti J.P."/>
            <person name="Herman A."/>
            <person name="Mangelson H."/>
            <person name="Liachko I."/>
            <person name="Sullivan S."/>
            <person name="Sone E.D."/>
            <person name="Koren S."/>
            <person name="Silverstein K.A.T."/>
            <person name="Beckman K.B."/>
            <person name="Gohl D.M."/>
        </authorList>
    </citation>
    <scope>NUCLEOTIDE SEQUENCE</scope>
    <source>
        <strain evidence="2">Duluth1</strain>
        <tissue evidence="2">Whole animal</tissue>
    </source>
</reference>
<name>A0A9D3Z8M7_DREPO</name>
<accession>A0A9D3Z8M7</accession>
<organism evidence="2 3">
    <name type="scientific">Dreissena polymorpha</name>
    <name type="common">Zebra mussel</name>
    <name type="synonym">Mytilus polymorpha</name>
    <dbReference type="NCBI Taxonomy" id="45954"/>
    <lineage>
        <taxon>Eukaryota</taxon>
        <taxon>Metazoa</taxon>
        <taxon>Spiralia</taxon>
        <taxon>Lophotrochozoa</taxon>
        <taxon>Mollusca</taxon>
        <taxon>Bivalvia</taxon>
        <taxon>Autobranchia</taxon>
        <taxon>Heteroconchia</taxon>
        <taxon>Euheterodonta</taxon>
        <taxon>Imparidentia</taxon>
        <taxon>Neoheterodontei</taxon>
        <taxon>Myida</taxon>
        <taxon>Dreissenoidea</taxon>
        <taxon>Dreissenidae</taxon>
        <taxon>Dreissena</taxon>
    </lineage>
</organism>
<feature type="compositionally biased region" description="Polar residues" evidence="1">
    <location>
        <begin position="23"/>
        <end position="35"/>
    </location>
</feature>
<protein>
    <submittedName>
        <fullName evidence="2">Uncharacterized protein</fullName>
    </submittedName>
</protein>
<evidence type="ECO:0000313" key="3">
    <source>
        <dbReference type="Proteomes" id="UP000828390"/>
    </source>
</evidence>
<dbReference type="EMBL" id="JAIWYP010000014">
    <property type="protein sequence ID" value="KAH3712751.1"/>
    <property type="molecule type" value="Genomic_DNA"/>
</dbReference>
<evidence type="ECO:0000256" key="1">
    <source>
        <dbReference type="SAM" id="MobiDB-lite"/>
    </source>
</evidence>
<reference evidence="2" key="2">
    <citation type="submission" date="2020-11" db="EMBL/GenBank/DDBJ databases">
        <authorList>
            <person name="McCartney M.A."/>
            <person name="Auch B."/>
            <person name="Kono T."/>
            <person name="Mallez S."/>
            <person name="Becker A."/>
            <person name="Gohl D.M."/>
            <person name="Silverstein K.A.T."/>
            <person name="Koren S."/>
            <person name="Bechman K.B."/>
            <person name="Herman A."/>
            <person name="Abrahante J.E."/>
            <person name="Garbe J."/>
        </authorList>
    </citation>
    <scope>NUCLEOTIDE SEQUENCE</scope>
    <source>
        <strain evidence="2">Duluth1</strain>
        <tissue evidence="2">Whole animal</tissue>
    </source>
</reference>
<keyword evidence="3" id="KW-1185">Reference proteome</keyword>
<gene>
    <name evidence="2" type="ORF">DPMN_072507</name>
</gene>
<sequence length="84" mass="8912">MGADQKETTGHAESKLPAPGINHENTSAPGTSAQSCEQGRVMNVLIVESSIIRDAYHRAAYRADGTDLGLQAFGINITWDLKAG</sequence>
<evidence type="ECO:0000313" key="2">
    <source>
        <dbReference type="EMBL" id="KAH3712751.1"/>
    </source>
</evidence>
<feature type="region of interest" description="Disordered" evidence="1">
    <location>
        <begin position="1"/>
        <end position="35"/>
    </location>
</feature>
<comment type="caution">
    <text evidence="2">The sequence shown here is derived from an EMBL/GenBank/DDBJ whole genome shotgun (WGS) entry which is preliminary data.</text>
</comment>
<dbReference type="Proteomes" id="UP000828390">
    <property type="component" value="Unassembled WGS sequence"/>
</dbReference>